<proteinExistence type="predicted"/>
<evidence type="ECO:0000256" key="1">
    <source>
        <dbReference type="SAM" id="Phobius"/>
    </source>
</evidence>
<protein>
    <submittedName>
        <fullName evidence="2">Putative membrane protein</fullName>
    </submittedName>
</protein>
<keyword evidence="1" id="KW-0812">Transmembrane</keyword>
<dbReference type="EMBL" id="LBPN01000002">
    <property type="protein sequence ID" value="KKP59875.1"/>
    <property type="molecule type" value="Genomic_DNA"/>
</dbReference>
<feature type="transmembrane region" description="Helical" evidence="1">
    <location>
        <begin position="12"/>
        <end position="38"/>
    </location>
</feature>
<gene>
    <name evidence="2" type="ORF">UR52_C0002G0103</name>
</gene>
<name>A0A0G0D977_9BACT</name>
<dbReference type="NCBIfam" id="TIGR02532">
    <property type="entry name" value="IV_pilin_GFxxxE"/>
    <property type="match status" value="1"/>
</dbReference>
<sequence length="445" mass="47453">MKFFKHWKNGFTMVETLVAIAVLGIFFASIASILHMILQNVGESRVRIVALALAQSKMETIRNLPYANVGTVGGIPSGPIDPSETVTINNLPFTITTSIIYIDDPFDNLAPTDSVNTDYKRVRIEITWNGVYPSRIPVSLVTNFVPKGIETISGGGTLFLSVFDSQGQSVPNATVKIDNVNVTPNIHLQTLSDAFGLVVLPGAPACLACYEISITKQNFSTDKTYTTAQVANPLHPLLSVFAGQITQDSFAIDSVSGLSITSYGGQELGYPLIANVRFTLQGSKIIGNDTNDEPVHKYSYTTNTGGGYVSIPGLEWDIYTLDFSDSYHNLAGSNPLNPIAIAPGSNLSMSIVAVPKTNTSLLVAVKNSSGELQASASANLVSTPSADLTKYTSASGSADFGQVFFGGLLPGFYDLKINISGYQEATASLNISGIRQETVTLNPIQ</sequence>
<keyword evidence="1" id="KW-1133">Transmembrane helix</keyword>
<evidence type="ECO:0000313" key="3">
    <source>
        <dbReference type="Proteomes" id="UP000034176"/>
    </source>
</evidence>
<reference evidence="2 3" key="1">
    <citation type="journal article" date="2015" name="Nature">
        <title>rRNA introns, odd ribosomes, and small enigmatic genomes across a large radiation of phyla.</title>
        <authorList>
            <person name="Brown C.T."/>
            <person name="Hug L.A."/>
            <person name="Thomas B.C."/>
            <person name="Sharon I."/>
            <person name="Castelle C.J."/>
            <person name="Singh A."/>
            <person name="Wilkins M.J."/>
            <person name="Williams K.H."/>
            <person name="Banfield J.F."/>
        </authorList>
    </citation>
    <scope>NUCLEOTIDE SEQUENCE [LARGE SCALE GENOMIC DNA]</scope>
</reference>
<evidence type="ECO:0000313" key="2">
    <source>
        <dbReference type="EMBL" id="KKP59875.1"/>
    </source>
</evidence>
<comment type="caution">
    <text evidence="2">The sequence shown here is derived from an EMBL/GenBank/DDBJ whole genome shotgun (WGS) entry which is preliminary data.</text>
</comment>
<organism evidence="2 3">
    <name type="scientific">Candidatus Gottesmanbacteria bacterium GW2011_GWA1_34_13</name>
    <dbReference type="NCBI Taxonomy" id="1618434"/>
    <lineage>
        <taxon>Bacteria</taxon>
        <taxon>Candidatus Gottesmaniibacteriota</taxon>
    </lineage>
</organism>
<accession>A0A0G0D977</accession>
<dbReference type="Pfam" id="PF07963">
    <property type="entry name" value="N_methyl"/>
    <property type="match status" value="1"/>
</dbReference>
<keyword evidence="1" id="KW-0472">Membrane</keyword>
<dbReference type="Proteomes" id="UP000034176">
    <property type="component" value="Unassembled WGS sequence"/>
</dbReference>
<dbReference type="STRING" id="1618434.UR52_C0002G0103"/>
<dbReference type="AlphaFoldDB" id="A0A0G0D977"/>
<dbReference type="InterPro" id="IPR012902">
    <property type="entry name" value="N_methyl_site"/>
</dbReference>